<comment type="caution">
    <text evidence="2">The sequence shown here is derived from an EMBL/GenBank/DDBJ whole genome shotgun (WGS) entry which is preliminary data.</text>
</comment>
<name>A0AAE3SK43_9BACT</name>
<feature type="region of interest" description="Disordered" evidence="1">
    <location>
        <begin position="92"/>
        <end position="116"/>
    </location>
</feature>
<dbReference type="AlphaFoldDB" id="A0AAE3SK43"/>
<evidence type="ECO:0000256" key="1">
    <source>
        <dbReference type="SAM" id="MobiDB-lite"/>
    </source>
</evidence>
<reference evidence="2" key="1">
    <citation type="submission" date="2022-10" db="EMBL/GenBank/DDBJ databases">
        <authorList>
            <person name="Yu W.X."/>
        </authorList>
    </citation>
    <scope>NUCLEOTIDE SEQUENCE</scope>
    <source>
        <strain evidence="2">D04</strain>
    </source>
</reference>
<evidence type="ECO:0000313" key="2">
    <source>
        <dbReference type="EMBL" id="MCW3806169.1"/>
    </source>
</evidence>
<protein>
    <submittedName>
        <fullName evidence="2">Uncharacterized protein</fullName>
    </submittedName>
</protein>
<keyword evidence="3" id="KW-1185">Reference proteome</keyword>
<evidence type="ECO:0000313" key="3">
    <source>
        <dbReference type="Proteomes" id="UP001207408"/>
    </source>
</evidence>
<dbReference type="EMBL" id="JAPDPI010000020">
    <property type="protein sequence ID" value="MCW3806169.1"/>
    <property type="molecule type" value="Genomic_DNA"/>
</dbReference>
<sequence>MKLTIKNYKEATKDIDFSKLPEAAREAHKEFDSFADFYNEDKDIKEMLDNHFKIVEPYLSHNKNRFPELDDRHPLNILDKESGQYKAALKEYQDKKKEKKTTRKSSTKKPVAKRTSIAKKTATTTVKRKPNEVPLMPLEVKIIKRYLNMHGKRVTERQVSLLYKVIQKAATEKTIRLTSKYADEIKKIGNDLARTYKEMGSSCTFQVPDSMYSRLKNIEDSYGVTPAISLIKRFINLYGNISIDKAKRLLHSIKNAKKNGKVSSSDKAYERINQVQKHLEDYLESDKLLVTNIQLNGLKGIANSGK</sequence>
<dbReference type="Proteomes" id="UP001207408">
    <property type="component" value="Unassembled WGS sequence"/>
</dbReference>
<dbReference type="RefSeq" id="WP_301199541.1">
    <property type="nucleotide sequence ID" value="NZ_JAPDPI010000020.1"/>
</dbReference>
<feature type="compositionally biased region" description="Basic residues" evidence="1">
    <location>
        <begin position="97"/>
        <end position="112"/>
    </location>
</feature>
<accession>A0AAE3SK43</accession>
<gene>
    <name evidence="2" type="ORF">OM074_11085</name>
</gene>
<organism evidence="2 3">
    <name type="scientific">Plebeiibacterium marinum</name>
    <dbReference type="NCBI Taxonomy" id="2992111"/>
    <lineage>
        <taxon>Bacteria</taxon>
        <taxon>Pseudomonadati</taxon>
        <taxon>Bacteroidota</taxon>
        <taxon>Bacteroidia</taxon>
        <taxon>Marinilabiliales</taxon>
        <taxon>Marinilabiliaceae</taxon>
        <taxon>Plebeiibacterium</taxon>
    </lineage>
</organism>
<proteinExistence type="predicted"/>